<dbReference type="PANTHER" id="PTHR12537">
    <property type="entry name" value="RNA BINDING PROTEIN PUMILIO-RELATED"/>
    <property type="match status" value="1"/>
</dbReference>
<evidence type="ECO:0000256" key="4">
    <source>
        <dbReference type="ARBA" id="ARBA00022737"/>
    </source>
</evidence>
<dbReference type="PANTHER" id="PTHR12537:SF1">
    <property type="entry name" value="PUMILIO HOMOLOG 1"/>
    <property type="match status" value="1"/>
</dbReference>
<dbReference type="InterPro" id="IPR011989">
    <property type="entry name" value="ARM-like"/>
</dbReference>
<evidence type="ECO:0000256" key="9">
    <source>
        <dbReference type="SAM" id="MobiDB-lite"/>
    </source>
</evidence>
<dbReference type="Proteomes" id="UP001652662">
    <property type="component" value="Chromosome 2"/>
</dbReference>
<dbReference type="RefSeq" id="XP_070452572.1">
    <property type="nucleotide sequence ID" value="XM_070596471.1"/>
</dbReference>
<proteinExistence type="predicted"/>
<feature type="region of interest" description="Disordered" evidence="9">
    <location>
        <begin position="22"/>
        <end position="72"/>
    </location>
</feature>
<evidence type="ECO:0000313" key="12">
    <source>
        <dbReference type="RefSeq" id="XP_070452572.1"/>
    </source>
</evidence>
<dbReference type="Pfam" id="PF00806">
    <property type="entry name" value="PUF"/>
    <property type="match status" value="8"/>
</dbReference>
<reference evidence="12" key="2">
    <citation type="submission" date="2025-08" db="UniProtKB">
        <authorList>
            <consortium name="RefSeq"/>
        </authorList>
    </citation>
    <scope>IDENTIFICATION</scope>
    <source>
        <tissue evidence="12">Blood</tissue>
    </source>
</reference>
<keyword evidence="6" id="KW-0694">RNA-binding</keyword>
<protein>
    <recommendedName>
        <fullName evidence="7">Pumilio homolog 1</fullName>
    </recommendedName>
</protein>
<feature type="repeat" description="Pumilio" evidence="8">
    <location>
        <begin position="958"/>
        <end position="993"/>
    </location>
</feature>
<evidence type="ECO:0000256" key="6">
    <source>
        <dbReference type="ARBA" id="ARBA00022884"/>
    </source>
</evidence>
<evidence type="ECO:0000259" key="10">
    <source>
        <dbReference type="PROSITE" id="PS50303"/>
    </source>
</evidence>
<feature type="compositionally biased region" description="Polar residues" evidence="9">
    <location>
        <begin position="511"/>
        <end position="524"/>
    </location>
</feature>
<feature type="repeat" description="Pumilio" evidence="8">
    <location>
        <begin position="886"/>
        <end position="921"/>
    </location>
</feature>
<feature type="repeat" description="Pumilio" evidence="8">
    <location>
        <begin position="742"/>
        <end position="777"/>
    </location>
</feature>
<feature type="compositionally biased region" description="Low complexity" evidence="9">
    <location>
        <begin position="45"/>
        <end position="58"/>
    </location>
</feature>
<feature type="region of interest" description="Disordered" evidence="9">
    <location>
        <begin position="594"/>
        <end position="624"/>
    </location>
</feature>
<dbReference type="InterPro" id="IPR033712">
    <property type="entry name" value="Pumilio_RNA-bd"/>
</dbReference>
<evidence type="ECO:0000256" key="2">
    <source>
        <dbReference type="ARBA" id="ARBA00004463"/>
    </source>
</evidence>
<feature type="repeat" description="Pumilio" evidence="8">
    <location>
        <begin position="922"/>
        <end position="957"/>
    </location>
</feature>
<dbReference type="CDD" id="cd07920">
    <property type="entry name" value="Pumilio"/>
    <property type="match status" value="1"/>
</dbReference>
<dbReference type="PROSITE" id="PS50302">
    <property type="entry name" value="PUM"/>
    <property type="match status" value="8"/>
</dbReference>
<feature type="domain" description="PUM-HD" evidence="10">
    <location>
        <begin position="722"/>
        <end position="1062"/>
    </location>
</feature>
<feature type="compositionally biased region" description="Low complexity" evidence="9">
    <location>
        <begin position="485"/>
        <end position="502"/>
    </location>
</feature>
<evidence type="ECO:0000256" key="7">
    <source>
        <dbReference type="ARBA" id="ARBA00040564"/>
    </source>
</evidence>
<dbReference type="InterPro" id="IPR016024">
    <property type="entry name" value="ARM-type_fold"/>
</dbReference>
<keyword evidence="5" id="KW-0810">Translation regulation</keyword>
<evidence type="ECO:0000256" key="3">
    <source>
        <dbReference type="ARBA" id="ARBA00022490"/>
    </source>
</evidence>
<dbReference type="Gene3D" id="1.25.10.10">
    <property type="entry name" value="Leucine-rich Repeat Variant"/>
    <property type="match status" value="1"/>
</dbReference>
<feature type="repeat" description="Pumilio" evidence="8">
    <location>
        <begin position="778"/>
        <end position="813"/>
    </location>
</feature>
<dbReference type="InterPro" id="IPR033133">
    <property type="entry name" value="PUM-HD"/>
</dbReference>
<evidence type="ECO:0000256" key="1">
    <source>
        <dbReference type="ARBA" id="ARBA00004201"/>
    </source>
</evidence>
<feature type="repeat" description="Pumilio" evidence="8">
    <location>
        <begin position="997"/>
        <end position="1036"/>
    </location>
</feature>
<dbReference type="SUPFAM" id="SSF48371">
    <property type="entry name" value="ARM repeat"/>
    <property type="match status" value="1"/>
</dbReference>
<keyword evidence="4" id="KW-0677">Repeat</keyword>
<organism evidence="11 12">
    <name type="scientific">Equus przewalskii</name>
    <name type="common">Przewalski's horse</name>
    <name type="synonym">Equus caballus przewalskii</name>
    <dbReference type="NCBI Taxonomy" id="9798"/>
    <lineage>
        <taxon>Eukaryota</taxon>
        <taxon>Metazoa</taxon>
        <taxon>Chordata</taxon>
        <taxon>Craniata</taxon>
        <taxon>Vertebrata</taxon>
        <taxon>Euteleostomi</taxon>
        <taxon>Mammalia</taxon>
        <taxon>Eutheria</taxon>
        <taxon>Laurasiatheria</taxon>
        <taxon>Perissodactyla</taxon>
        <taxon>Equidae</taxon>
        <taxon>Equus</taxon>
    </lineage>
</organism>
<name>A0ABM4MIP9_EQUPR</name>
<feature type="region of interest" description="Disordered" evidence="9">
    <location>
        <begin position="233"/>
        <end position="269"/>
    </location>
</feature>
<feature type="region of interest" description="Disordered" evidence="9">
    <location>
        <begin position="485"/>
        <end position="524"/>
    </location>
</feature>
<keyword evidence="11" id="KW-1185">Reference proteome</keyword>
<gene>
    <name evidence="12" type="primary">PUM1</name>
</gene>
<feature type="repeat" description="Pumilio" evidence="8">
    <location>
        <begin position="814"/>
        <end position="849"/>
    </location>
</feature>
<sequence length="1080" mass="116033">MSVACVLKRKAVLWQDSFSPHLKHHPQEPANPNMPVVLTSGTGSQAQPQPAANQALAAGTHSSPVPGSIGVAGRSQDDAMVDYFFQRQHGEQLGGGGSGGGGYNNSKHRWPTGDNIHAEHQVRSLDELNHDFQALALEGRAMGEQLLPGKKFWETDESSKDGPKGIFLGDQWRDSAWGTSDHSVSQPIMVQRRPGQSFHVNSEVNSVLSPRSESGGLGVSMVEYVLSSSPGDSCLRKGGFGPRDADSDENDKGEKKNKGAFDGDKLGDLKEEGDVVDKTNGLPVQNGIDADVKDFSRTPGNCQNSANEVDLLGPNQNGSEGLAQLTSTNGAKPVEDFSNMESQSVPLDPMEHVGMEPLQFDYSGTQVPVDSAAATVGLFDYNSQQQLFQRPNALAVQQLTAAQQQQYALAAAHQPHIGLAPAAFVPNPYIISAAPPGTDPYTAGLAAAATLGPAVVPHQYYGVTPWGVYPASLFQQQAAAAAAATNSANQQTTPQAQQGQQQVLRGGASQRPLTPNQNQQGQQTDPLVAAAAVNSALAFGQGLAAGMPGYPVLAPAAYYDQTGALVVNAGARNGLGAPVRLVAPAPVIISSSAAQAGTQQPQPQPQQQPSNNLASSSFYGNNSLSSSSQSSSLFSQGSAQPASTSLGFGSSSSLGATLGSALGGFGTAGGLTNGSGRYISAAPGAEAKYRSASSASSLFSPSSTLFSSSRLRYGMSDVMPSGRSRLLEDFRNNRYPNLQLREIAGHIMEFSQDQHGSRFIQLKLERATPTERQLVFNEILQAAYQLMVDVFGNYVIQKFFEFGSLEQKLALAERIRGHVLSLALQMYGCRVIQKALEFIPADQQNEMVRELDGHVLKCVKDQNGNHVVQKCIECVQPQSLQFIIDAFKGQVFALSTHPYGCRVIQRILEHCLPDQTLPILEELHQHTEQLVQDQYGNYVIQHVLEHGRPEDKSKIVAEIRGNVLVLSQHKFASNVVEKCVTHASRTERAVLIDEVCTMNDGPHSALYTMMKDQYANYVVQKMIDVAEPAQRKIVMHKIRPHIATLRKYTYGKHILAKLEKYYMKNGVDLGPICGPPNGII</sequence>
<accession>A0ABM4MIP9</accession>
<evidence type="ECO:0000256" key="5">
    <source>
        <dbReference type="ARBA" id="ARBA00022845"/>
    </source>
</evidence>
<comment type="subcellular location">
    <subcellularLocation>
        <location evidence="1">Cytoplasm</location>
        <location evidence="1">P-body</location>
    </subcellularLocation>
    <subcellularLocation>
        <location evidence="2">Cytoplasmic granule</location>
    </subcellularLocation>
</comment>
<evidence type="ECO:0000256" key="8">
    <source>
        <dbReference type="PROSITE-ProRule" id="PRU00317"/>
    </source>
</evidence>
<dbReference type="SMART" id="SM00025">
    <property type="entry name" value="Pumilio"/>
    <property type="match status" value="8"/>
</dbReference>
<reference evidence="11" key="1">
    <citation type="submission" date="2025-05" db="UniProtKB">
        <authorList>
            <consortium name="RefSeq"/>
        </authorList>
    </citation>
    <scope>NUCLEOTIDE SEQUENCE [LARGE SCALE GENOMIC DNA]</scope>
</reference>
<feature type="compositionally biased region" description="Basic and acidic residues" evidence="9">
    <location>
        <begin position="250"/>
        <end position="269"/>
    </location>
</feature>
<keyword evidence="3" id="KW-0963">Cytoplasm</keyword>
<evidence type="ECO:0000313" key="11">
    <source>
        <dbReference type="Proteomes" id="UP001652662"/>
    </source>
</evidence>
<dbReference type="PROSITE" id="PS50303">
    <property type="entry name" value="PUM_HD"/>
    <property type="match status" value="1"/>
</dbReference>
<dbReference type="InterPro" id="IPR001313">
    <property type="entry name" value="Pumilio_RNA-bd_rpt"/>
</dbReference>
<dbReference type="GeneID" id="103566174"/>
<feature type="repeat" description="Pumilio" evidence="8">
    <location>
        <begin position="850"/>
        <end position="885"/>
    </location>
</feature>